<organism evidence="1 2">
    <name type="scientific">Saliphagus infecundisoli</name>
    <dbReference type="NCBI Taxonomy" id="1849069"/>
    <lineage>
        <taxon>Archaea</taxon>
        <taxon>Methanobacteriati</taxon>
        <taxon>Methanobacteriota</taxon>
        <taxon>Stenosarchaea group</taxon>
        <taxon>Halobacteria</taxon>
        <taxon>Halobacteriales</taxon>
        <taxon>Natrialbaceae</taxon>
        <taxon>Saliphagus</taxon>
    </lineage>
</organism>
<evidence type="ECO:0000313" key="1">
    <source>
        <dbReference type="EMBL" id="MFC4989431.1"/>
    </source>
</evidence>
<dbReference type="Pfam" id="PF26099">
    <property type="entry name" value="DUF8034"/>
    <property type="match status" value="1"/>
</dbReference>
<reference evidence="1 2" key="1">
    <citation type="journal article" date="2019" name="Int. J. Syst. Evol. Microbiol.">
        <title>The Global Catalogue of Microorganisms (GCM) 10K type strain sequencing project: providing services to taxonomists for standard genome sequencing and annotation.</title>
        <authorList>
            <consortium name="The Broad Institute Genomics Platform"/>
            <consortium name="The Broad Institute Genome Sequencing Center for Infectious Disease"/>
            <person name="Wu L."/>
            <person name="Ma J."/>
        </authorList>
    </citation>
    <scope>NUCLEOTIDE SEQUENCE [LARGE SCALE GENOMIC DNA]</scope>
    <source>
        <strain evidence="1 2">CGMCC 1.15824</strain>
    </source>
</reference>
<dbReference type="RefSeq" id="WP_224829264.1">
    <property type="nucleotide sequence ID" value="NZ_JAIVEF010000018.1"/>
</dbReference>
<gene>
    <name evidence="1" type="ORF">ACFPFO_17050</name>
</gene>
<accession>A0ABD5QHZ7</accession>
<keyword evidence="2" id="KW-1185">Reference proteome</keyword>
<dbReference type="AlphaFoldDB" id="A0ABD5QHZ7"/>
<protein>
    <submittedName>
        <fullName evidence="1">Uncharacterized protein</fullName>
    </submittedName>
</protein>
<name>A0ABD5QHZ7_9EURY</name>
<dbReference type="EMBL" id="JBHSJG010000048">
    <property type="protein sequence ID" value="MFC4989431.1"/>
    <property type="molecule type" value="Genomic_DNA"/>
</dbReference>
<proteinExistence type="predicted"/>
<comment type="caution">
    <text evidence="1">The sequence shown here is derived from an EMBL/GenBank/DDBJ whole genome shotgun (WGS) entry which is preliminary data.</text>
</comment>
<dbReference type="Proteomes" id="UP001595925">
    <property type="component" value="Unassembled WGS sequence"/>
</dbReference>
<sequence length="633" mass="71588">MLELEATTAIDQPPDWATDQRRLFDLLETAVERFYGDYFGESGEPFWPPEDHVGVDGFDDVLEGFYNWPLVYAMGGDERFLEYAREAREAAVERGAETETPFGHPMVVDGFEQCRDWFHLGESNQLTYNMGLAAPEDQGVVSRAKRFAGLYLGDGDVENYDADRRLVRAPQTGSMGPEYADLSAFGSQSTFGGYGSEYRWARHGLPWRDLEFESATELLDPDNEERLYEIYAERCSKGDIPLNLAITSLMTNAYLHTGDDRYREWVEEYTEAWRERTAENGGIIPDNVGRSGEIGEYTNGKWYGGFYGWSWGGWHYVGIGPTVAAENAVLLSGDREVLDFPRSQLENLIERGIEVSEDPIHDTLYIPHKHGDPGDYHYDASGVLTEPDGEVLWRDGWYEFRTHRDDPYAVHLWYASMDGADRERLRRLRDWGSRDWDRVDPRPKSKHGAGHEYAWLAYLDGEFPDYPERILAASRARVQDRLDLMDAEGGEPADLDEDYLRDRNPVFHRGLLQLTMGAPQPVYYGGLVMAQLRHFDPDRRRPGLPPGVSALVEDVTAEGVELTLVNTGARPREVIVQAGAYGEHEFTTVRADGAERRAGGATLDVTLPAGTRMSLSAGLERFINDPSYALPWT</sequence>
<evidence type="ECO:0000313" key="2">
    <source>
        <dbReference type="Proteomes" id="UP001595925"/>
    </source>
</evidence>
<dbReference type="InterPro" id="IPR058347">
    <property type="entry name" value="DUF8034"/>
</dbReference>